<dbReference type="InterPro" id="IPR032861">
    <property type="entry name" value="TAXi_N"/>
</dbReference>
<keyword evidence="3" id="KW-0964">Secreted</keyword>
<comment type="similarity">
    <text evidence="2">Belongs to the peptidase A1 family.</text>
</comment>
<dbReference type="Gene3D" id="2.40.70.10">
    <property type="entry name" value="Acid Proteases"/>
    <property type="match status" value="2"/>
</dbReference>
<dbReference type="GO" id="GO:0006508">
    <property type="term" value="P:proteolysis"/>
    <property type="evidence" value="ECO:0007669"/>
    <property type="project" value="InterPro"/>
</dbReference>
<dbReference type="EMBL" id="EQ973814">
    <property type="protein sequence ID" value="EEF45338.1"/>
    <property type="molecule type" value="Genomic_DNA"/>
</dbReference>
<dbReference type="PANTHER" id="PTHR47965:SF76">
    <property type="entry name" value="XYLANASE INHIBITOR C-TERMINAL DOMAIN-CONTAINING PROTEIN"/>
    <property type="match status" value="1"/>
</dbReference>
<dbReference type="InParanoid" id="B9RTV6"/>
<evidence type="ECO:0000256" key="1">
    <source>
        <dbReference type="ARBA" id="ARBA00004239"/>
    </source>
</evidence>
<dbReference type="InterPro" id="IPR021109">
    <property type="entry name" value="Peptidase_aspartic_dom_sf"/>
</dbReference>
<evidence type="ECO:0000256" key="2">
    <source>
        <dbReference type="ARBA" id="ARBA00007447"/>
    </source>
</evidence>
<dbReference type="Pfam" id="PF14541">
    <property type="entry name" value="TAXi_C"/>
    <property type="match status" value="1"/>
</dbReference>
<evidence type="ECO:0000313" key="7">
    <source>
        <dbReference type="EMBL" id="EEF45338.1"/>
    </source>
</evidence>
<comment type="subcellular location">
    <subcellularLocation>
        <location evidence="1">Secreted</location>
        <location evidence="1">Extracellular space</location>
    </subcellularLocation>
</comment>
<feature type="domain" description="Peptidase A1" evidence="6">
    <location>
        <begin position="47"/>
        <end position="430"/>
    </location>
</feature>
<evidence type="ECO:0000259" key="6">
    <source>
        <dbReference type="PROSITE" id="PS51767"/>
    </source>
</evidence>
<dbReference type="InterPro" id="IPR001461">
    <property type="entry name" value="Aspartic_peptidase_A1"/>
</dbReference>
<keyword evidence="8" id="KW-1185">Reference proteome</keyword>
<sequence length="445" mass="48392">MDSSAKFLLLSLLISFSLSHAQTPSKSSLKPKALVLPITKDSSTLQYLTRLNLGTPLVLKNLVVDLGGQHLWIDCDTDYHSLTYRPGHCGSATCSQAKAFCVSICLNPPGPNCNNNSCIVDAQNSVFGAGTTAHVSLDTISFQSTDGSKAGPPVSFSNFIFGCAHNFSLTSLASGANGMIGLGKERLAFPSQLSSLFGGSLRRKFAICLPSTSKSNGVLFLGDSPYQFYPGYNTSKAIDVSSRLTYTKLHTNYKRTATPRLQGAQVPEYFVKITSILVNRKPIPINTTLLDFHRTGIGGSRITTVKPYTILESSIYDSLVKAFDTEIATWKVKKVAAVEPFRDCYSKGNLAMSPLGLAVPDITFVFENKDVSWDMYGANSMVEISNDVVCLGFLRGVTEIWTTTSIDIGAYQLQDNLVQFDLAASRMAFTNTLLLEEVECSNFNF</sequence>
<dbReference type="STRING" id="3988.B9RTV6"/>
<dbReference type="PROSITE" id="PS51767">
    <property type="entry name" value="PEPTIDASE_A1"/>
    <property type="match status" value="1"/>
</dbReference>
<dbReference type="InterPro" id="IPR032799">
    <property type="entry name" value="TAXi_C"/>
</dbReference>
<dbReference type="OrthoDB" id="1904546at2759"/>
<name>B9RTV6_RICCO</name>
<evidence type="ECO:0000256" key="5">
    <source>
        <dbReference type="SAM" id="SignalP"/>
    </source>
</evidence>
<dbReference type="eggNOG" id="KOG1339">
    <property type="taxonomic scope" value="Eukaryota"/>
</dbReference>
<dbReference type="Pfam" id="PF14543">
    <property type="entry name" value="TAXi_N"/>
    <property type="match status" value="1"/>
</dbReference>
<evidence type="ECO:0000256" key="4">
    <source>
        <dbReference type="ARBA" id="ARBA00022729"/>
    </source>
</evidence>
<protein>
    <submittedName>
        <fullName evidence="7">Pepsin A, putative</fullName>
    </submittedName>
</protein>
<gene>
    <name evidence="7" type="ORF">RCOM_0913030</name>
</gene>
<feature type="chain" id="PRO_5002891327" evidence="5">
    <location>
        <begin position="22"/>
        <end position="445"/>
    </location>
</feature>
<dbReference type="InterPro" id="IPR033121">
    <property type="entry name" value="PEPTIDASE_A1"/>
</dbReference>
<dbReference type="KEGG" id="rcu:8271582"/>
<dbReference type="FunFam" id="2.40.70.10:FF:000045">
    <property type="entry name" value="Basic 7S globulin"/>
    <property type="match status" value="1"/>
</dbReference>
<evidence type="ECO:0000256" key="3">
    <source>
        <dbReference type="ARBA" id="ARBA00022525"/>
    </source>
</evidence>
<reference evidence="8" key="1">
    <citation type="journal article" date="2010" name="Nat. Biotechnol.">
        <title>Draft genome sequence of the oilseed species Ricinus communis.</title>
        <authorList>
            <person name="Chan A.P."/>
            <person name="Crabtree J."/>
            <person name="Zhao Q."/>
            <person name="Lorenzi H."/>
            <person name="Orvis J."/>
            <person name="Puiu D."/>
            <person name="Melake-Berhan A."/>
            <person name="Jones K.M."/>
            <person name="Redman J."/>
            <person name="Chen G."/>
            <person name="Cahoon E.B."/>
            <person name="Gedil M."/>
            <person name="Stanke M."/>
            <person name="Haas B.J."/>
            <person name="Wortman J.R."/>
            <person name="Fraser-Liggett C.M."/>
            <person name="Ravel J."/>
            <person name="Rabinowicz P.D."/>
        </authorList>
    </citation>
    <scope>NUCLEOTIDE SEQUENCE [LARGE SCALE GENOMIC DNA]</scope>
    <source>
        <strain evidence="8">cv. Hale</strain>
    </source>
</reference>
<accession>B9RTV6</accession>
<dbReference type="SUPFAM" id="SSF50630">
    <property type="entry name" value="Acid proteases"/>
    <property type="match status" value="1"/>
</dbReference>
<dbReference type="FunFam" id="2.40.70.10:FF:000041">
    <property type="entry name" value="Basic 7S globulin"/>
    <property type="match status" value="1"/>
</dbReference>
<dbReference type="AlphaFoldDB" id="B9RTV6"/>
<organism evidence="7 8">
    <name type="scientific">Ricinus communis</name>
    <name type="common">Castor bean</name>
    <dbReference type="NCBI Taxonomy" id="3988"/>
    <lineage>
        <taxon>Eukaryota</taxon>
        <taxon>Viridiplantae</taxon>
        <taxon>Streptophyta</taxon>
        <taxon>Embryophyta</taxon>
        <taxon>Tracheophyta</taxon>
        <taxon>Spermatophyta</taxon>
        <taxon>Magnoliopsida</taxon>
        <taxon>eudicotyledons</taxon>
        <taxon>Gunneridae</taxon>
        <taxon>Pentapetalae</taxon>
        <taxon>rosids</taxon>
        <taxon>fabids</taxon>
        <taxon>Malpighiales</taxon>
        <taxon>Euphorbiaceae</taxon>
        <taxon>Acalyphoideae</taxon>
        <taxon>Acalypheae</taxon>
        <taxon>Ricinus</taxon>
    </lineage>
</organism>
<feature type="signal peptide" evidence="5">
    <location>
        <begin position="1"/>
        <end position="21"/>
    </location>
</feature>
<dbReference type="Proteomes" id="UP000008311">
    <property type="component" value="Unassembled WGS sequence"/>
</dbReference>
<keyword evidence="4 5" id="KW-0732">Signal</keyword>
<dbReference type="GO" id="GO:0005576">
    <property type="term" value="C:extracellular region"/>
    <property type="evidence" value="ECO:0007669"/>
    <property type="project" value="UniProtKB-SubCell"/>
</dbReference>
<proteinExistence type="inferred from homology"/>
<evidence type="ECO:0000313" key="8">
    <source>
        <dbReference type="Proteomes" id="UP000008311"/>
    </source>
</evidence>
<dbReference type="PANTHER" id="PTHR47965">
    <property type="entry name" value="ASPARTYL PROTEASE-RELATED"/>
    <property type="match status" value="1"/>
</dbReference>
<dbReference type="GO" id="GO:0004190">
    <property type="term" value="F:aspartic-type endopeptidase activity"/>
    <property type="evidence" value="ECO:0007669"/>
    <property type="project" value="InterPro"/>
</dbReference>